<feature type="transmembrane region" description="Helical" evidence="1">
    <location>
        <begin position="58"/>
        <end position="76"/>
    </location>
</feature>
<reference evidence="2" key="2">
    <citation type="submission" date="2014-07" db="EMBL/GenBank/DDBJ databases">
        <title>Initial genome analysis of the psychrotolerant acidophile Acidithiobacillus ferrivorans CF27: insights into iron and sulfur oxidation pathways and into biofilm formation.</title>
        <authorList>
            <person name="Talla E."/>
            <person name="Hedrich S."/>
            <person name="Mangenot S."/>
            <person name="Ji B."/>
            <person name="Johnson D.B."/>
            <person name="Barbe V."/>
            <person name="Bonnefoy V."/>
        </authorList>
    </citation>
    <scope>NUCLEOTIDE SEQUENCE [LARGE SCALE GENOMIC DNA]</scope>
    <source>
        <strain evidence="2">CF27</strain>
    </source>
</reference>
<dbReference type="AlphaFoldDB" id="A0A060UL97"/>
<keyword evidence="1" id="KW-1133">Transmembrane helix</keyword>
<proteinExistence type="predicted"/>
<gene>
    <name evidence="2" type="ORF">AFERRI_190004</name>
</gene>
<dbReference type="EMBL" id="CCCS020000011">
    <property type="protein sequence ID" value="CDQ09126.1"/>
    <property type="molecule type" value="Genomic_DNA"/>
</dbReference>
<reference evidence="2" key="1">
    <citation type="submission" date="2014-03" db="EMBL/GenBank/DDBJ databases">
        <authorList>
            <person name="Genoscope - CEA"/>
        </authorList>
    </citation>
    <scope>NUCLEOTIDE SEQUENCE [LARGE SCALE GENOMIC DNA]</scope>
    <source>
        <strain evidence="2">CF27</strain>
    </source>
</reference>
<evidence type="ECO:0000313" key="2">
    <source>
        <dbReference type="EMBL" id="CDQ09126.1"/>
    </source>
</evidence>
<keyword evidence="1" id="KW-0472">Membrane</keyword>
<name>A0A060UL97_9PROT</name>
<protein>
    <recommendedName>
        <fullName evidence="3">SHOCT domain-containing protein</fullName>
    </recommendedName>
</protein>
<comment type="caution">
    <text evidence="2">The sequence shown here is derived from an EMBL/GenBank/DDBJ whole genome shotgun (WGS) entry which is preliminary data.</text>
</comment>
<evidence type="ECO:0000256" key="1">
    <source>
        <dbReference type="SAM" id="Phobius"/>
    </source>
</evidence>
<sequence length="178" mass="19405">MFGKFLLANPVARQSRGSKAGLYLHQGMAFRHSTAEDRLMNSMDASQRRKGIRIARNVSFLAVMMAPVLALAQTATATAPDTAVEFYPGPNMMGGWGFGMMGAFGLFWGLLCLLALVGIVGGIVFLIRGAFACKHRHGCKSSMADNENGVALKLLDERYARGEIERDEYLEKRGDLGK</sequence>
<feature type="transmembrane region" description="Helical" evidence="1">
    <location>
        <begin position="96"/>
        <end position="127"/>
    </location>
</feature>
<keyword evidence="1" id="KW-0812">Transmembrane</keyword>
<evidence type="ECO:0008006" key="3">
    <source>
        <dbReference type="Google" id="ProtNLM"/>
    </source>
</evidence>
<organism evidence="2">
    <name type="scientific">Acidithiobacillus ferrivorans</name>
    <dbReference type="NCBI Taxonomy" id="160808"/>
    <lineage>
        <taxon>Bacteria</taxon>
        <taxon>Pseudomonadati</taxon>
        <taxon>Pseudomonadota</taxon>
        <taxon>Acidithiobacillia</taxon>
        <taxon>Acidithiobacillales</taxon>
        <taxon>Acidithiobacillaceae</taxon>
        <taxon>Acidithiobacillus</taxon>
    </lineage>
</organism>
<accession>A0A060UL97</accession>